<evidence type="ECO:0000313" key="2">
    <source>
        <dbReference type="EMBL" id="CAL1413420.1"/>
    </source>
</evidence>
<protein>
    <submittedName>
        <fullName evidence="2">Uncharacterized protein</fullName>
    </submittedName>
</protein>
<feature type="signal peptide" evidence="1">
    <location>
        <begin position="1"/>
        <end position="30"/>
    </location>
</feature>
<dbReference type="EMBL" id="OZ034822">
    <property type="protein sequence ID" value="CAL1413420.1"/>
    <property type="molecule type" value="Genomic_DNA"/>
</dbReference>
<reference evidence="2 3" key="1">
    <citation type="submission" date="2024-04" db="EMBL/GenBank/DDBJ databases">
        <authorList>
            <person name="Fracassetti M."/>
        </authorList>
    </citation>
    <scope>NUCLEOTIDE SEQUENCE [LARGE SCALE GENOMIC DNA]</scope>
</reference>
<proteinExistence type="predicted"/>
<name>A0AAV2GVT8_9ROSI</name>
<keyword evidence="3" id="KW-1185">Reference proteome</keyword>
<evidence type="ECO:0000313" key="3">
    <source>
        <dbReference type="Proteomes" id="UP001497516"/>
    </source>
</evidence>
<feature type="chain" id="PRO_5043696407" evidence="1">
    <location>
        <begin position="31"/>
        <end position="89"/>
    </location>
</feature>
<sequence length="89" mass="10522">MQWEMKQVRQWSSWFRWWLRWLAATNLIQGKPMLCRRDDGDRRQRRDDVSMEDGVDLCNCGVESGEAEQGSRWRGMASILTTMAPRAVM</sequence>
<keyword evidence="1" id="KW-0732">Signal</keyword>
<dbReference type="Proteomes" id="UP001497516">
    <property type="component" value="Chromosome 9"/>
</dbReference>
<gene>
    <name evidence="2" type="ORF">LTRI10_LOCUS52655</name>
</gene>
<dbReference type="AlphaFoldDB" id="A0AAV2GVT8"/>
<organism evidence="2 3">
    <name type="scientific">Linum trigynum</name>
    <dbReference type="NCBI Taxonomy" id="586398"/>
    <lineage>
        <taxon>Eukaryota</taxon>
        <taxon>Viridiplantae</taxon>
        <taxon>Streptophyta</taxon>
        <taxon>Embryophyta</taxon>
        <taxon>Tracheophyta</taxon>
        <taxon>Spermatophyta</taxon>
        <taxon>Magnoliopsida</taxon>
        <taxon>eudicotyledons</taxon>
        <taxon>Gunneridae</taxon>
        <taxon>Pentapetalae</taxon>
        <taxon>rosids</taxon>
        <taxon>fabids</taxon>
        <taxon>Malpighiales</taxon>
        <taxon>Linaceae</taxon>
        <taxon>Linum</taxon>
    </lineage>
</organism>
<evidence type="ECO:0000256" key="1">
    <source>
        <dbReference type="SAM" id="SignalP"/>
    </source>
</evidence>
<accession>A0AAV2GVT8</accession>